<reference evidence="2" key="2">
    <citation type="submission" date="2023-04" db="EMBL/GenBank/DDBJ databases">
        <authorList>
            <person name="Bruccoleri R.E."/>
            <person name="Oakeley E.J."/>
            <person name="Faust A.-M."/>
            <person name="Dessus-Babus S."/>
            <person name="Altorfer M."/>
            <person name="Burckhardt D."/>
            <person name="Oertli M."/>
            <person name="Naumann U."/>
            <person name="Petersen F."/>
            <person name="Wong J."/>
        </authorList>
    </citation>
    <scope>NUCLEOTIDE SEQUENCE</scope>
    <source>
        <strain evidence="2">GSM-AAB239-AS_SAM_17_03QT</strain>
        <tissue evidence="2">Leaf</tissue>
    </source>
</reference>
<organism evidence="2 3">
    <name type="scientific">Iris pallida</name>
    <name type="common">Sweet iris</name>
    <dbReference type="NCBI Taxonomy" id="29817"/>
    <lineage>
        <taxon>Eukaryota</taxon>
        <taxon>Viridiplantae</taxon>
        <taxon>Streptophyta</taxon>
        <taxon>Embryophyta</taxon>
        <taxon>Tracheophyta</taxon>
        <taxon>Spermatophyta</taxon>
        <taxon>Magnoliopsida</taxon>
        <taxon>Liliopsida</taxon>
        <taxon>Asparagales</taxon>
        <taxon>Iridaceae</taxon>
        <taxon>Iridoideae</taxon>
        <taxon>Irideae</taxon>
        <taxon>Iris</taxon>
    </lineage>
</organism>
<accession>A0AAX6E641</accession>
<dbReference type="AlphaFoldDB" id="A0AAX6E641"/>
<keyword evidence="3" id="KW-1185">Reference proteome</keyword>
<evidence type="ECO:0000313" key="3">
    <source>
        <dbReference type="Proteomes" id="UP001140949"/>
    </source>
</evidence>
<name>A0AAX6E641_IRIPA</name>
<dbReference type="EMBL" id="JANAVB010039816">
    <property type="protein sequence ID" value="KAJ6799498.1"/>
    <property type="molecule type" value="Genomic_DNA"/>
</dbReference>
<proteinExistence type="predicted"/>
<dbReference type="Proteomes" id="UP001140949">
    <property type="component" value="Unassembled WGS sequence"/>
</dbReference>
<reference evidence="2" key="1">
    <citation type="journal article" date="2023" name="GigaByte">
        <title>Genome assembly of the bearded iris, Iris pallida Lam.</title>
        <authorList>
            <person name="Bruccoleri R.E."/>
            <person name="Oakeley E.J."/>
            <person name="Faust A.M.E."/>
            <person name="Altorfer M."/>
            <person name="Dessus-Babus S."/>
            <person name="Burckhardt D."/>
            <person name="Oertli M."/>
            <person name="Naumann U."/>
            <person name="Petersen F."/>
            <person name="Wong J."/>
        </authorList>
    </citation>
    <scope>NUCLEOTIDE SEQUENCE</scope>
    <source>
        <strain evidence="2">GSM-AAB239-AS_SAM_17_03QT</strain>
    </source>
</reference>
<evidence type="ECO:0000256" key="1">
    <source>
        <dbReference type="SAM" id="MobiDB-lite"/>
    </source>
</evidence>
<comment type="caution">
    <text evidence="2">The sequence shown here is derived from an EMBL/GenBank/DDBJ whole genome shotgun (WGS) entry which is preliminary data.</text>
</comment>
<feature type="region of interest" description="Disordered" evidence="1">
    <location>
        <begin position="97"/>
        <end position="119"/>
    </location>
</feature>
<sequence>MAATPARRRRRLTTAPAFEPDLLATENFLGERRQRLTLVSLATNRDPDRKRSADLLLRRSLTRRSATYEHLHDEPRRWQLQREGFFQRFLPRRELASQGSRASTLSDDDDGYADHPGRDFPLHRSTTILPSWRRSAVQFLTATKDRHLR</sequence>
<protein>
    <submittedName>
        <fullName evidence="2">Uncharacterized protein</fullName>
    </submittedName>
</protein>
<gene>
    <name evidence="2" type="ORF">M6B38_207060</name>
</gene>
<evidence type="ECO:0000313" key="2">
    <source>
        <dbReference type="EMBL" id="KAJ6799498.1"/>
    </source>
</evidence>